<accession>A0A5K7SE72</accession>
<reference evidence="3" key="1">
    <citation type="journal article" date="2020" name="Int. J. Syst. Evol. Microbiol.">
        <title>Aquipluma nitroreducens gen. nov. sp. nov., a novel facultatively anaerobic bacterium isolated from a freshwater lake.</title>
        <authorList>
            <person name="Watanabe M."/>
            <person name="Kojima H."/>
            <person name="Fukui M."/>
        </authorList>
    </citation>
    <scope>NUCLEOTIDE SEQUENCE</scope>
    <source>
        <strain evidence="3">MeG22</strain>
    </source>
</reference>
<dbReference type="AlphaFoldDB" id="A0A5K7SE72"/>
<feature type="signal peptide" evidence="1">
    <location>
        <begin position="1"/>
        <end position="20"/>
    </location>
</feature>
<feature type="domain" description="Outer membrane protein beta-barrel" evidence="2">
    <location>
        <begin position="18"/>
        <end position="216"/>
    </location>
</feature>
<protein>
    <recommendedName>
        <fullName evidence="2">Outer membrane protein beta-barrel domain-containing protein</fullName>
    </recommendedName>
</protein>
<dbReference type="RefSeq" id="WP_318348000.1">
    <property type="nucleotide sequence ID" value="NZ_AP018694.1"/>
</dbReference>
<dbReference type="Proteomes" id="UP001193389">
    <property type="component" value="Chromosome"/>
</dbReference>
<gene>
    <name evidence="3" type="ORF">AQPE_3973</name>
</gene>
<sequence>MKNHLICLSIILLYSIVAQAQFKIGVTGGMDYTKLNIHRSTANDYGIQGKTAYRVGLASELKLNDKVFLTTDLLFSKKGFQQTVDQEATGQDHLVYQVSDVDVSLNYIEMPIVPEFKLGFKKMNVLFGVGPYLAYGFGGKFEGNIHSGTTTTHFNEDFYWSKSSWNPDEDPTKVLVQSLHQSNIKRFDFGPIVRFGVEFNKLSINAEYQYGVPNLFCEWRKYESIHTQRLGLSLKYLLWAKSAKHL</sequence>
<evidence type="ECO:0000259" key="2">
    <source>
        <dbReference type="Pfam" id="PF13568"/>
    </source>
</evidence>
<dbReference type="InterPro" id="IPR025665">
    <property type="entry name" value="Beta-barrel_OMP_2"/>
</dbReference>
<proteinExistence type="predicted"/>
<dbReference type="Pfam" id="PF13568">
    <property type="entry name" value="OMP_b-brl_2"/>
    <property type="match status" value="1"/>
</dbReference>
<evidence type="ECO:0000256" key="1">
    <source>
        <dbReference type="SAM" id="SignalP"/>
    </source>
</evidence>
<keyword evidence="1" id="KW-0732">Signal</keyword>
<dbReference type="KEGG" id="anf:AQPE_3973"/>
<dbReference type="EMBL" id="AP018694">
    <property type="protein sequence ID" value="BBE19785.1"/>
    <property type="molecule type" value="Genomic_DNA"/>
</dbReference>
<evidence type="ECO:0000313" key="3">
    <source>
        <dbReference type="EMBL" id="BBE19785.1"/>
    </source>
</evidence>
<feature type="chain" id="PRO_5024391194" description="Outer membrane protein beta-barrel domain-containing protein" evidence="1">
    <location>
        <begin position="21"/>
        <end position="246"/>
    </location>
</feature>
<keyword evidence="4" id="KW-1185">Reference proteome</keyword>
<evidence type="ECO:0000313" key="4">
    <source>
        <dbReference type="Proteomes" id="UP001193389"/>
    </source>
</evidence>
<organism evidence="3 4">
    <name type="scientific">Aquipluma nitroreducens</name>
    <dbReference type="NCBI Taxonomy" id="2010828"/>
    <lineage>
        <taxon>Bacteria</taxon>
        <taxon>Pseudomonadati</taxon>
        <taxon>Bacteroidota</taxon>
        <taxon>Bacteroidia</taxon>
        <taxon>Marinilabiliales</taxon>
        <taxon>Prolixibacteraceae</taxon>
        <taxon>Aquipluma</taxon>
    </lineage>
</organism>
<name>A0A5K7SE72_9BACT</name>